<comment type="caution">
    <text evidence="1">The sequence shown here is derived from an EMBL/GenBank/DDBJ whole genome shotgun (WGS) entry which is preliminary data.</text>
</comment>
<dbReference type="Proteomes" id="UP001195483">
    <property type="component" value="Unassembled WGS sequence"/>
</dbReference>
<reference evidence="1" key="3">
    <citation type="submission" date="2023-05" db="EMBL/GenBank/DDBJ databases">
        <authorList>
            <person name="Smith C.H."/>
        </authorList>
    </citation>
    <scope>NUCLEOTIDE SEQUENCE</scope>
    <source>
        <strain evidence="1">CHS0354</strain>
        <tissue evidence="1">Mantle</tissue>
    </source>
</reference>
<reference evidence="1" key="1">
    <citation type="journal article" date="2021" name="Genome Biol. Evol.">
        <title>A High-Quality Reference Genome for a Parasitic Bivalve with Doubly Uniparental Inheritance (Bivalvia: Unionida).</title>
        <authorList>
            <person name="Smith C.H."/>
        </authorList>
    </citation>
    <scope>NUCLEOTIDE SEQUENCE</scope>
    <source>
        <strain evidence="1">CHS0354</strain>
    </source>
</reference>
<gene>
    <name evidence="1" type="ORF">CHS0354_030847</name>
</gene>
<accession>A0AAE0S6Q7</accession>
<proteinExistence type="predicted"/>
<keyword evidence="2" id="KW-1185">Reference proteome</keyword>
<organism evidence="1 2">
    <name type="scientific">Potamilus streckersoni</name>
    <dbReference type="NCBI Taxonomy" id="2493646"/>
    <lineage>
        <taxon>Eukaryota</taxon>
        <taxon>Metazoa</taxon>
        <taxon>Spiralia</taxon>
        <taxon>Lophotrochozoa</taxon>
        <taxon>Mollusca</taxon>
        <taxon>Bivalvia</taxon>
        <taxon>Autobranchia</taxon>
        <taxon>Heteroconchia</taxon>
        <taxon>Palaeoheterodonta</taxon>
        <taxon>Unionida</taxon>
        <taxon>Unionoidea</taxon>
        <taxon>Unionidae</taxon>
        <taxon>Ambleminae</taxon>
        <taxon>Lampsilini</taxon>
        <taxon>Potamilus</taxon>
    </lineage>
</organism>
<sequence length="234" mass="26982">SRVLAVYITNYVNRHTFVEKLTNDITTIQCSRSLVLVFQGNSMIYKYAFGLLLIVGSYCFEIQDMIADKNNIVEDDSSFSERDNLMQIFVEKDTITAANAKCKEGTRCGYHQGTTYSWCETDHGWEYCCTEKCIRFEDRMLCRTGRIGFVFCGNPGSRTITGESCLPSHPCGSYGLTSISATFYNYYWCYTDEKKHWQRCCSPLDKCRDRDDGYGNWCYTALIIGRDSWRHCTP</sequence>
<feature type="non-terminal residue" evidence="1">
    <location>
        <position position="234"/>
    </location>
</feature>
<evidence type="ECO:0000313" key="2">
    <source>
        <dbReference type="Proteomes" id="UP001195483"/>
    </source>
</evidence>
<name>A0AAE0S6Q7_9BIVA</name>
<evidence type="ECO:0000313" key="1">
    <source>
        <dbReference type="EMBL" id="KAK3586209.1"/>
    </source>
</evidence>
<protein>
    <submittedName>
        <fullName evidence="1">Uncharacterized protein</fullName>
    </submittedName>
</protein>
<reference evidence="1" key="2">
    <citation type="journal article" date="2021" name="Genome Biol. Evol.">
        <title>Developing a high-quality reference genome for a parasitic bivalve with doubly uniparental inheritance (Bivalvia: Unionida).</title>
        <authorList>
            <person name="Smith C.H."/>
        </authorList>
    </citation>
    <scope>NUCLEOTIDE SEQUENCE</scope>
    <source>
        <strain evidence="1">CHS0354</strain>
        <tissue evidence="1">Mantle</tissue>
    </source>
</reference>
<dbReference type="EMBL" id="JAEAOA010001833">
    <property type="protein sequence ID" value="KAK3586209.1"/>
    <property type="molecule type" value="Genomic_DNA"/>
</dbReference>
<dbReference type="AlphaFoldDB" id="A0AAE0S6Q7"/>